<dbReference type="GO" id="GO:0015074">
    <property type="term" value="P:DNA integration"/>
    <property type="evidence" value="ECO:0007669"/>
    <property type="project" value="InterPro"/>
</dbReference>
<dbReference type="InterPro" id="IPR050951">
    <property type="entry name" value="Retrovirus_Pol_polyprotein"/>
</dbReference>
<protein>
    <submittedName>
        <fullName evidence="3">Gypsy retrotransposon integrase-like protein 1</fullName>
    </submittedName>
</protein>
<dbReference type="GO" id="GO:0003676">
    <property type="term" value="F:nucleic acid binding"/>
    <property type="evidence" value="ECO:0007669"/>
    <property type="project" value="InterPro"/>
</dbReference>
<accession>A0AAV4AI00</accession>
<dbReference type="PROSITE" id="PS50994">
    <property type="entry name" value="INTEGRASE"/>
    <property type="match status" value="1"/>
</dbReference>
<dbReference type="Gene3D" id="3.30.420.10">
    <property type="entry name" value="Ribonuclease H-like superfamily/Ribonuclease H"/>
    <property type="match status" value="1"/>
</dbReference>
<sequence length="551" mass="62459">MDTDLYEKLATMAEKLRIPEAERFKWVKEEIERAERKEKEEKEREERKEKEDRDIEERKEKEDRDRNERAAERAMKIELKKLEQKSDNGSMGSKSILGSRPKIPPFNTKEDEIDLFHERFEKQAQFLQWEKSSWPTSLLNLLTGEALTVLLSLDPKSANDYDAVKDALLLRFNCSLETVSTAIIHLDSNFFTGNVEACVLPDPVSDVILGNIIGVDNGCNTIVKPVATPAVTRAQSKKEAGTMPERSPPVQNQNLSLSHVTDLSHEQANDSSLQSWFSAVGRPPVRGVSFVIENGILFREFRSPSFYKKTLVVPLSWRREVLSAAHDSPLSGHSGFRKTLANVQSQFSWPGLTKDIQSFVRSCHTCQIKAHVGKDRPAPLQCMPPMVEPFQRVVIDLIGPLSCTEDKNMYVLSLIDLATRWAEMVPLHSITAPNVAEGLFSIFSRVGFPIEIQSDRGSQFMSELFAEFTKLAGIKHLFSTPYHPQTNGVVERLHATIKAMLRKLSAHNPAEWDRYLSAVLFAYRQQPHSSTGFSPFFLLFGRCQELSTPWI</sequence>
<feature type="region of interest" description="Disordered" evidence="1">
    <location>
        <begin position="33"/>
        <end position="69"/>
    </location>
</feature>
<dbReference type="PANTHER" id="PTHR37984:SF15">
    <property type="entry name" value="INTEGRASE CATALYTIC DOMAIN-CONTAINING PROTEIN"/>
    <property type="match status" value="1"/>
</dbReference>
<evidence type="ECO:0000256" key="1">
    <source>
        <dbReference type="SAM" id="MobiDB-lite"/>
    </source>
</evidence>
<dbReference type="InterPro" id="IPR001584">
    <property type="entry name" value="Integrase_cat-core"/>
</dbReference>
<dbReference type="InterPro" id="IPR041588">
    <property type="entry name" value="Integrase_H2C2"/>
</dbReference>
<keyword evidence="4" id="KW-1185">Reference proteome</keyword>
<dbReference type="EMBL" id="BLXT01003924">
    <property type="protein sequence ID" value="GFO07956.1"/>
    <property type="molecule type" value="Genomic_DNA"/>
</dbReference>
<feature type="region of interest" description="Disordered" evidence="1">
    <location>
        <begin position="233"/>
        <end position="253"/>
    </location>
</feature>
<dbReference type="Pfam" id="PF17921">
    <property type="entry name" value="Integrase_H2C2"/>
    <property type="match status" value="1"/>
</dbReference>
<comment type="caution">
    <text evidence="3">The sequence shown here is derived from an EMBL/GenBank/DDBJ whole genome shotgun (WGS) entry which is preliminary data.</text>
</comment>
<gene>
    <name evidence="3" type="ORF">PoB_003446100</name>
</gene>
<dbReference type="InterPro" id="IPR012337">
    <property type="entry name" value="RNaseH-like_sf"/>
</dbReference>
<dbReference type="FunFam" id="3.30.420.10:FF:000032">
    <property type="entry name" value="Retrovirus-related Pol polyprotein from transposon 297-like Protein"/>
    <property type="match status" value="1"/>
</dbReference>
<evidence type="ECO:0000313" key="3">
    <source>
        <dbReference type="EMBL" id="GFO07956.1"/>
    </source>
</evidence>
<dbReference type="AlphaFoldDB" id="A0AAV4AI00"/>
<dbReference type="Pfam" id="PF00665">
    <property type="entry name" value="rve"/>
    <property type="match status" value="1"/>
</dbReference>
<dbReference type="PANTHER" id="PTHR37984">
    <property type="entry name" value="PROTEIN CBG26694"/>
    <property type="match status" value="1"/>
</dbReference>
<dbReference type="Gene3D" id="1.10.340.70">
    <property type="match status" value="1"/>
</dbReference>
<dbReference type="Proteomes" id="UP000735302">
    <property type="component" value="Unassembled WGS sequence"/>
</dbReference>
<feature type="domain" description="Integrase catalytic" evidence="2">
    <location>
        <begin position="385"/>
        <end position="543"/>
    </location>
</feature>
<organism evidence="3 4">
    <name type="scientific">Plakobranchus ocellatus</name>
    <dbReference type="NCBI Taxonomy" id="259542"/>
    <lineage>
        <taxon>Eukaryota</taxon>
        <taxon>Metazoa</taxon>
        <taxon>Spiralia</taxon>
        <taxon>Lophotrochozoa</taxon>
        <taxon>Mollusca</taxon>
        <taxon>Gastropoda</taxon>
        <taxon>Heterobranchia</taxon>
        <taxon>Euthyneura</taxon>
        <taxon>Panpulmonata</taxon>
        <taxon>Sacoglossa</taxon>
        <taxon>Placobranchoidea</taxon>
        <taxon>Plakobranchidae</taxon>
        <taxon>Plakobranchus</taxon>
    </lineage>
</organism>
<evidence type="ECO:0000313" key="4">
    <source>
        <dbReference type="Proteomes" id="UP000735302"/>
    </source>
</evidence>
<name>A0AAV4AI00_9GAST</name>
<dbReference type="SUPFAM" id="SSF53098">
    <property type="entry name" value="Ribonuclease H-like"/>
    <property type="match status" value="1"/>
</dbReference>
<evidence type="ECO:0000259" key="2">
    <source>
        <dbReference type="PROSITE" id="PS50994"/>
    </source>
</evidence>
<proteinExistence type="predicted"/>
<dbReference type="InterPro" id="IPR036397">
    <property type="entry name" value="RNaseH_sf"/>
</dbReference>
<dbReference type="FunFam" id="1.10.340.70:FF:000001">
    <property type="entry name" value="Retrovirus-related Pol polyprotein from transposon gypsy-like Protein"/>
    <property type="match status" value="1"/>
</dbReference>
<feature type="region of interest" description="Disordered" evidence="1">
    <location>
        <begin position="82"/>
        <end position="103"/>
    </location>
</feature>
<reference evidence="3 4" key="1">
    <citation type="journal article" date="2021" name="Elife">
        <title>Chloroplast acquisition without the gene transfer in kleptoplastic sea slugs, Plakobranchus ocellatus.</title>
        <authorList>
            <person name="Maeda T."/>
            <person name="Takahashi S."/>
            <person name="Yoshida T."/>
            <person name="Shimamura S."/>
            <person name="Takaki Y."/>
            <person name="Nagai Y."/>
            <person name="Toyoda A."/>
            <person name="Suzuki Y."/>
            <person name="Arimoto A."/>
            <person name="Ishii H."/>
            <person name="Satoh N."/>
            <person name="Nishiyama T."/>
            <person name="Hasebe M."/>
            <person name="Maruyama T."/>
            <person name="Minagawa J."/>
            <person name="Obokata J."/>
            <person name="Shigenobu S."/>
        </authorList>
    </citation>
    <scope>NUCLEOTIDE SEQUENCE [LARGE SCALE GENOMIC DNA]</scope>
</reference>